<evidence type="ECO:0000313" key="3">
    <source>
        <dbReference type="EMBL" id="VAX17504.1"/>
    </source>
</evidence>
<dbReference type="InterPro" id="IPR036400">
    <property type="entry name" value="Cyt_B5-like_heme/steroid_sf"/>
</dbReference>
<reference evidence="3" key="1">
    <citation type="submission" date="2018-06" db="EMBL/GenBank/DDBJ databases">
        <authorList>
            <person name="Zhirakovskaya E."/>
        </authorList>
    </citation>
    <scope>NUCLEOTIDE SEQUENCE</scope>
</reference>
<dbReference type="AlphaFoldDB" id="A0A3B1C0H3"/>
<feature type="transmembrane region" description="Helical" evidence="1">
    <location>
        <begin position="159"/>
        <end position="176"/>
    </location>
</feature>
<dbReference type="Gene3D" id="3.10.120.10">
    <property type="entry name" value="Cytochrome b5-like heme/steroid binding domain"/>
    <property type="match status" value="1"/>
</dbReference>
<dbReference type="EMBL" id="UOGA01000097">
    <property type="protein sequence ID" value="VAX17504.1"/>
    <property type="molecule type" value="Genomic_DNA"/>
</dbReference>
<feature type="transmembrane region" description="Helical" evidence="1">
    <location>
        <begin position="278"/>
        <end position="299"/>
    </location>
</feature>
<accession>A0A3B1C0H3</accession>
<dbReference type="SMART" id="SM01117">
    <property type="entry name" value="Cyt-b5"/>
    <property type="match status" value="1"/>
</dbReference>
<protein>
    <recommendedName>
        <fullName evidence="2">Cytochrome b5 heme-binding domain-containing protein</fullName>
    </recommendedName>
</protein>
<keyword evidence="1" id="KW-0812">Transmembrane</keyword>
<dbReference type="InterPro" id="IPR008457">
    <property type="entry name" value="Cu-R_CopD_dom"/>
</dbReference>
<feature type="domain" description="Cytochrome b5 heme-binding" evidence="2">
    <location>
        <begin position="195"/>
        <end position="266"/>
    </location>
</feature>
<keyword evidence="1" id="KW-1133">Transmembrane helix</keyword>
<dbReference type="Pfam" id="PF05425">
    <property type="entry name" value="CopD"/>
    <property type="match status" value="1"/>
</dbReference>
<evidence type="ECO:0000259" key="2">
    <source>
        <dbReference type="SMART" id="SM01117"/>
    </source>
</evidence>
<feature type="transmembrane region" description="Helical" evidence="1">
    <location>
        <begin position="84"/>
        <end position="108"/>
    </location>
</feature>
<evidence type="ECO:0000256" key="1">
    <source>
        <dbReference type="SAM" id="Phobius"/>
    </source>
</evidence>
<dbReference type="SUPFAM" id="SSF55856">
    <property type="entry name" value="Cytochrome b5-like heme/steroid binding domain"/>
    <property type="match status" value="1"/>
</dbReference>
<organism evidence="3">
    <name type="scientific">hydrothermal vent metagenome</name>
    <dbReference type="NCBI Taxonomy" id="652676"/>
    <lineage>
        <taxon>unclassified sequences</taxon>
        <taxon>metagenomes</taxon>
        <taxon>ecological metagenomes</taxon>
    </lineage>
</organism>
<name>A0A3B1C0H3_9ZZZZ</name>
<dbReference type="GO" id="GO:0016020">
    <property type="term" value="C:membrane"/>
    <property type="evidence" value="ECO:0007669"/>
    <property type="project" value="InterPro"/>
</dbReference>
<feature type="transmembrane region" description="Helical" evidence="1">
    <location>
        <begin position="120"/>
        <end position="139"/>
    </location>
</feature>
<proteinExistence type="predicted"/>
<sequence>MYKITLLLAACVVSVFINPGAVFATPDFAENTRQGCVVCHLDEDGGALNDTGLSYLFSGYRWPPPENAKSIIKLKRPFRAVVGFFHIVSAIMWFGTIIYVHLVLKPAYAFKGLPKSEVKLGVISIIVIGISGVLLTLSRINDVSVLFDTRWGVLLSAKIALYLFLVLSATVVLLFIGPRLKPGGMKAVRPKDGVFDPSILKAFDGKEGRPSYIAFQGNVYDVSELAKWKGGIHFKHLSGANLTNSLARAPHGEEMLERAGIVGTYAEKNSITSTQKTFYIMAYINLAVVFVTIAVISLWRFGM</sequence>
<gene>
    <name evidence="3" type="ORF">MNBD_NITROSPINAE04-960</name>
</gene>
<keyword evidence="1" id="KW-0472">Membrane</keyword>
<dbReference type="InterPro" id="IPR001199">
    <property type="entry name" value="Cyt_B5-like_heme/steroid-bd"/>
</dbReference>